<dbReference type="GO" id="GO:0008360">
    <property type="term" value="P:regulation of cell shape"/>
    <property type="evidence" value="ECO:0007669"/>
    <property type="project" value="UniProtKB-KW"/>
</dbReference>
<keyword evidence="6" id="KW-0573">Peptidoglycan synthesis</keyword>
<keyword evidence="8 17" id="KW-0472">Membrane</keyword>
<dbReference type="PANTHER" id="PTHR30474">
    <property type="entry name" value="CELL CYCLE PROTEIN"/>
    <property type="match status" value="1"/>
</dbReference>
<feature type="transmembrane region" description="Helical" evidence="17">
    <location>
        <begin position="123"/>
        <end position="140"/>
    </location>
</feature>
<dbReference type="PANTHER" id="PTHR30474:SF2">
    <property type="entry name" value="PEPTIDOGLYCAN GLYCOSYLTRANSFERASE FTSW-RELATED"/>
    <property type="match status" value="1"/>
</dbReference>
<dbReference type="GO" id="GO:0009252">
    <property type="term" value="P:peptidoglycan biosynthetic process"/>
    <property type="evidence" value="ECO:0007669"/>
    <property type="project" value="UniProtKB-KW"/>
</dbReference>
<keyword evidence="3" id="KW-0808">Transferase</keyword>
<dbReference type="GO" id="GO:0032153">
    <property type="term" value="C:cell division site"/>
    <property type="evidence" value="ECO:0007669"/>
    <property type="project" value="TreeGrafter"/>
</dbReference>
<evidence type="ECO:0000256" key="5">
    <source>
        <dbReference type="ARBA" id="ARBA00022960"/>
    </source>
</evidence>
<evidence type="ECO:0000256" key="16">
    <source>
        <dbReference type="ARBA" id="ARBA00049966"/>
    </source>
</evidence>
<feature type="transmembrane region" description="Helical" evidence="17">
    <location>
        <begin position="152"/>
        <end position="169"/>
    </location>
</feature>
<evidence type="ECO:0000256" key="10">
    <source>
        <dbReference type="ARBA" id="ARBA00033270"/>
    </source>
</evidence>
<dbReference type="EC" id="2.4.99.28" evidence="14"/>
<keyword evidence="2" id="KW-0328">Glycosyltransferase</keyword>
<proteinExistence type="inferred from homology"/>
<dbReference type="GO" id="GO:0015648">
    <property type="term" value="F:lipid-linked peptidoglycan transporter activity"/>
    <property type="evidence" value="ECO:0007669"/>
    <property type="project" value="TreeGrafter"/>
</dbReference>
<evidence type="ECO:0000256" key="1">
    <source>
        <dbReference type="ARBA" id="ARBA00004141"/>
    </source>
</evidence>
<dbReference type="GO" id="GO:0051301">
    <property type="term" value="P:cell division"/>
    <property type="evidence" value="ECO:0007669"/>
    <property type="project" value="InterPro"/>
</dbReference>
<feature type="transmembrane region" description="Helical" evidence="17">
    <location>
        <begin position="357"/>
        <end position="378"/>
    </location>
</feature>
<evidence type="ECO:0000256" key="13">
    <source>
        <dbReference type="ARBA" id="ARBA00041418"/>
    </source>
</evidence>
<evidence type="ECO:0000313" key="19">
    <source>
        <dbReference type="Proteomes" id="UP000616608"/>
    </source>
</evidence>
<feature type="transmembrane region" description="Helical" evidence="17">
    <location>
        <begin position="282"/>
        <end position="308"/>
    </location>
</feature>
<evidence type="ECO:0000256" key="14">
    <source>
        <dbReference type="ARBA" id="ARBA00044770"/>
    </source>
</evidence>
<dbReference type="Pfam" id="PF01098">
    <property type="entry name" value="FTSW_RODA_SPOVE"/>
    <property type="match status" value="1"/>
</dbReference>
<feature type="transmembrane region" description="Helical" evidence="17">
    <location>
        <begin position="329"/>
        <end position="351"/>
    </location>
</feature>
<dbReference type="GO" id="GO:0005886">
    <property type="term" value="C:plasma membrane"/>
    <property type="evidence" value="ECO:0007669"/>
    <property type="project" value="TreeGrafter"/>
</dbReference>
<keyword evidence="7 17" id="KW-1133">Transmembrane helix</keyword>
<accession>A0A917LGB0</accession>
<dbReference type="RefSeq" id="WP_188614319.1">
    <property type="nucleotide sequence ID" value="NZ_BMJT01000004.1"/>
</dbReference>
<feature type="transmembrane region" description="Helical" evidence="17">
    <location>
        <begin position="54"/>
        <end position="73"/>
    </location>
</feature>
<comment type="caution">
    <text evidence="18">The sequence shown here is derived from an EMBL/GenBank/DDBJ whole genome shotgun (WGS) entry which is preliminary data.</text>
</comment>
<organism evidence="18 19">
    <name type="scientific">Lysinibacillus alkalisoli</name>
    <dbReference type="NCBI Taxonomy" id="1911548"/>
    <lineage>
        <taxon>Bacteria</taxon>
        <taxon>Bacillati</taxon>
        <taxon>Bacillota</taxon>
        <taxon>Bacilli</taxon>
        <taxon>Bacillales</taxon>
        <taxon>Bacillaceae</taxon>
        <taxon>Lysinibacillus</taxon>
    </lineage>
</organism>
<keyword evidence="19" id="KW-1185">Reference proteome</keyword>
<evidence type="ECO:0000256" key="9">
    <source>
        <dbReference type="ARBA" id="ARBA00032370"/>
    </source>
</evidence>
<feature type="transmembrane region" description="Helical" evidence="17">
    <location>
        <begin position="12"/>
        <end position="42"/>
    </location>
</feature>
<gene>
    <name evidence="18" type="primary">ftsW</name>
    <name evidence="18" type="ORF">GCM10007425_14000</name>
</gene>
<feature type="transmembrane region" description="Helical" evidence="17">
    <location>
        <begin position="200"/>
        <end position="223"/>
    </location>
</feature>
<comment type="catalytic activity">
    <reaction evidence="15">
        <text>[GlcNAc-(1-&gt;4)-Mur2Ac(oyl-L-Ala-gamma-D-Glu-L-Lys-D-Ala-D-Ala)](n)-di-trans,octa-cis-undecaprenyl diphosphate + beta-D-GlcNAc-(1-&gt;4)-Mur2Ac(oyl-L-Ala-gamma-D-Glu-L-Lys-D-Ala-D-Ala)-di-trans,octa-cis-undecaprenyl diphosphate = [GlcNAc-(1-&gt;4)-Mur2Ac(oyl-L-Ala-gamma-D-Glu-L-Lys-D-Ala-D-Ala)](n+1)-di-trans,octa-cis-undecaprenyl diphosphate + di-trans,octa-cis-undecaprenyl diphosphate + H(+)</text>
        <dbReference type="Rhea" id="RHEA:23708"/>
        <dbReference type="Rhea" id="RHEA-COMP:9602"/>
        <dbReference type="Rhea" id="RHEA-COMP:9603"/>
        <dbReference type="ChEBI" id="CHEBI:15378"/>
        <dbReference type="ChEBI" id="CHEBI:58405"/>
        <dbReference type="ChEBI" id="CHEBI:60033"/>
        <dbReference type="ChEBI" id="CHEBI:78435"/>
        <dbReference type="EC" id="2.4.99.28"/>
    </reaction>
</comment>
<keyword evidence="5" id="KW-0133">Cell shape</keyword>
<reference evidence="18" key="1">
    <citation type="journal article" date="2014" name="Int. J. Syst. Evol. Microbiol.">
        <title>Complete genome sequence of Corynebacterium casei LMG S-19264T (=DSM 44701T), isolated from a smear-ripened cheese.</title>
        <authorList>
            <consortium name="US DOE Joint Genome Institute (JGI-PGF)"/>
            <person name="Walter F."/>
            <person name="Albersmeier A."/>
            <person name="Kalinowski J."/>
            <person name="Ruckert C."/>
        </authorList>
    </citation>
    <scope>NUCLEOTIDE SEQUENCE</scope>
    <source>
        <strain evidence="18">CGMCC 1.15760</strain>
    </source>
</reference>
<keyword evidence="4 17" id="KW-0812">Transmembrane</keyword>
<dbReference type="GO" id="GO:0008955">
    <property type="term" value="F:peptidoglycan glycosyltransferase activity"/>
    <property type="evidence" value="ECO:0007669"/>
    <property type="project" value="UniProtKB-EC"/>
</dbReference>
<evidence type="ECO:0000256" key="15">
    <source>
        <dbReference type="ARBA" id="ARBA00049902"/>
    </source>
</evidence>
<sequence length="398" mass="43886">MKRYMKQYLRNFDYGLFITYVVLCLFGLVMIYSASMLVAVMIEDQPPDYFYKKQLTSIIASFFVFVVGAILPYRIYQERKIMGTAILVWIVMYINLWLIGVGAEEVGSRSWVNLFTIIPFQPSEYVKLFVILYFASVLSNKAKKSDNLYLKDIRIPMVIWAGVILCVITEPDYGATTLIIAITISVIMASDLNAKSFWKVFGFVGAGSVALVGVVTFLAPHFFTSNRMSRITSFLDPFKDYLGDGMQVVQGYIAMGSGGLKGVGMGQSVQKLGYLPEPHTDFIIAIISEELGIVGVTIALGGLAFIVLKGFIIAIRSTDSLGRMLATGIASWIGLQTFVNIGGVTGLIPLTGVTLPFFSMGGTSLLVLSFAMGILINVSTLQKMKRNRLVEQNKVDNK</sequence>
<evidence type="ECO:0000256" key="7">
    <source>
        <dbReference type="ARBA" id="ARBA00022989"/>
    </source>
</evidence>
<evidence type="ECO:0000256" key="8">
    <source>
        <dbReference type="ARBA" id="ARBA00023136"/>
    </source>
</evidence>
<evidence type="ECO:0000256" key="11">
    <source>
        <dbReference type="ARBA" id="ARBA00038053"/>
    </source>
</evidence>
<dbReference type="InterPro" id="IPR001182">
    <property type="entry name" value="FtsW/RodA"/>
</dbReference>
<evidence type="ECO:0000256" key="4">
    <source>
        <dbReference type="ARBA" id="ARBA00022692"/>
    </source>
</evidence>
<comment type="similarity">
    <text evidence="11">Belongs to the SEDS family. FtsW subfamily.</text>
</comment>
<dbReference type="Proteomes" id="UP000616608">
    <property type="component" value="Unassembled WGS sequence"/>
</dbReference>
<evidence type="ECO:0000256" key="17">
    <source>
        <dbReference type="SAM" id="Phobius"/>
    </source>
</evidence>
<evidence type="ECO:0000256" key="2">
    <source>
        <dbReference type="ARBA" id="ARBA00022676"/>
    </source>
</evidence>
<feature type="transmembrane region" description="Helical" evidence="17">
    <location>
        <begin position="85"/>
        <end position="103"/>
    </location>
</feature>
<evidence type="ECO:0000313" key="18">
    <source>
        <dbReference type="EMBL" id="GGG20793.1"/>
    </source>
</evidence>
<protein>
    <recommendedName>
        <fullName evidence="12">Probable peptidoglycan glycosyltransferase FtsW</fullName>
        <ecNumber evidence="14">2.4.99.28</ecNumber>
    </recommendedName>
    <alternativeName>
        <fullName evidence="13">Cell division protein FtsW</fullName>
    </alternativeName>
    <alternativeName>
        <fullName evidence="10">Cell wall polymerase</fullName>
    </alternativeName>
    <alternativeName>
        <fullName evidence="9">Peptidoglycan polymerase</fullName>
    </alternativeName>
</protein>
<comment type="function">
    <text evidence="16">Peptidoglycan polymerase that is essential for cell division.</text>
</comment>
<name>A0A917LGB0_9BACI</name>
<evidence type="ECO:0000256" key="3">
    <source>
        <dbReference type="ARBA" id="ARBA00022679"/>
    </source>
</evidence>
<evidence type="ECO:0000256" key="12">
    <source>
        <dbReference type="ARBA" id="ARBA00041185"/>
    </source>
</evidence>
<dbReference type="EMBL" id="BMJT01000004">
    <property type="protein sequence ID" value="GGG20793.1"/>
    <property type="molecule type" value="Genomic_DNA"/>
</dbReference>
<reference evidence="18" key="2">
    <citation type="submission" date="2020-09" db="EMBL/GenBank/DDBJ databases">
        <authorList>
            <person name="Sun Q."/>
            <person name="Zhou Y."/>
        </authorList>
    </citation>
    <scope>NUCLEOTIDE SEQUENCE</scope>
    <source>
        <strain evidence="18">CGMCC 1.15760</strain>
    </source>
</reference>
<comment type="subcellular location">
    <subcellularLocation>
        <location evidence="1">Membrane</location>
        <topology evidence="1">Multi-pass membrane protein</topology>
    </subcellularLocation>
</comment>
<feature type="transmembrane region" description="Helical" evidence="17">
    <location>
        <begin position="175"/>
        <end position="193"/>
    </location>
</feature>
<dbReference type="AlphaFoldDB" id="A0A917LGB0"/>
<evidence type="ECO:0000256" key="6">
    <source>
        <dbReference type="ARBA" id="ARBA00022984"/>
    </source>
</evidence>